<comment type="caution">
    <text evidence="2">The sequence shown here is derived from an EMBL/GenBank/DDBJ whole genome shotgun (WGS) entry which is preliminary data.</text>
</comment>
<keyword evidence="1" id="KW-1133">Transmembrane helix</keyword>
<evidence type="ECO:0000313" key="3">
    <source>
        <dbReference type="Proteomes" id="UP000037035"/>
    </source>
</evidence>
<accession>A0A0L6UV90</accession>
<dbReference type="AlphaFoldDB" id="A0A0L6UV90"/>
<keyword evidence="1" id="KW-0812">Transmembrane</keyword>
<evidence type="ECO:0000313" key="2">
    <source>
        <dbReference type="EMBL" id="KNZ51795.1"/>
    </source>
</evidence>
<organism evidence="2 3">
    <name type="scientific">Puccinia sorghi</name>
    <dbReference type="NCBI Taxonomy" id="27349"/>
    <lineage>
        <taxon>Eukaryota</taxon>
        <taxon>Fungi</taxon>
        <taxon>Dikarya</taxon>
        <taxon>Basidiomycota</taxon>
        <taxon>Pucciniomycotina</taxon>
        <taxon>Pucciniomycetes</taxon>
        <taxon>Pucciniales</taxon>
        <taxon>Pucciniaceae</taxon>
        <taxon>Puccinia</taxon>
    </lineage>
</organism>
<sequence length="433" mass="50241">MQNAGDYAKSPSAQTTRRRFCIIASITKGMLVIFWDQVLMCACTACHVTSRFQLQQFCTVVLFQGHLCPFRGWISISDTKFYHNSSGTQGGFNGTCDPKSGAQVMKMFNFTPLSHFTSYLYQLHSSEFTLVIYSVAMIIFSFPLISNVISRYFPDILMIYPSLSLAEGGGTRTRHLSRREFTNKMIKMREIKKDRRKMIREEGKLEGKVFSCELFCENYQINPSRRTEFLKFKFDHHRNKSLCARSFYVRSHLISNNKSFSWFDAQCRKKNKIKSLRNFNRTIESLLTQLNPQSIQMIVRNPKIPLMFLYSDSLPKFDSQQFHMMERVLMSLPVSLILPYIINNYINQRSEYYAAFIHVVIFLRALIFSSSGAKITHPLFIKSKRTQNHTASCSFSNSICTHYAHFLNSSICQYLPIIRLISPPYPTCDPYPT</sequence>
<evidence type="ECO:0000256" key="1">
    <source>
        <dbReference type="SAM" id="Phobius"/>
    </source>
</evidence>
<dbReference type="EMBL" id="LAVV01008843">
    <property type="protein sequence ID" value="KNZ51795.1"/>
    <property type="molecule type" value="Genomic_DNA"/>
</dbReference>
<feature type="transmembrane region" description="Helical" evidence="1">
    <location>
        <begin position="130"/>
        <end position="149"/>
    </location>
</feature>
<reference evidence="2 3" key="1">
    <citation type="submission" date="2015-08" db="EMBL/GenBank/DDBJ databases">
        <title>Next Generation Sequencing and Analysis of the Genome of Puccinia sorghi L Schw, the Causal Agent of Maize Common Rust.</title>
        <authorList>
            <person name="Rochi L."/>
            <person name="Burguener G."/>
            <person name="Darino M."/>
            <person name="Turjanski A."/>
            <person name="Kreff E."/>
            <person name="Dieguez M.J."/>
            <person name="Sacco F."/>
        </authorList>
    </citation>
    <scope>NUCLEOTIDE SEQUENCE [LARGE SCALE GENOMIC DNA]</scope>
    <source>
        <strain evidence="2 3">RO10H11247</strain>
    </source>
</reference>
<dbReference type="Proteomes" id="UP000037035">
    <property type="component" value="Unassembled WGS sequence"/>
</dbReference>
<name>A0A0L6UV90_9BASI</name>
<keyword evidence="1" id="KW-0472">Membrane</keyword>
<protein>
    <submittedName>
        <fullName evidence="2">Uncharacterized protein</fullName>
    </submittedName>
</protein>
<dbReference type="VEuPathDB" id="FungiDB:VP01_3807g1"/>
<keyword evidence="3" id="KW-1185">Reference proteome</keyword>
<gene>
    <name evidence="2" type="ORF">VP01_3807g1</name>
</gene>
<proteinExistence type="predicted"/>